<gene>
    <name evidence="2" type="ORF">AVDCRST_MAG58-2911</name>
</gene>
<feature type="domain" description="Transposase IS701-like DDE" evidence="1">
    <location>
        <begin position="15"/>
        <end position="155"/>
    </location>
</feature>
<organism evidence="2">
    <name type="scientific">uncultured Rubrobacteraceae bacterium</name>
    <dbReference type="NCBI Taxonomy" id="349277"/>
    <lineage>
        <taxon>Bacteria</taxon>
        <taxon>Bacillati</taxon>
        <taxon>Actinomycetota</taxon>
        <taxon>Rubrobacteria</taxon>
        <taxon>Rubrobacterales</taxon>
        <taxon>Rubrobacteraceae</taxon>
        <taxon>environmental samples</taxon>
    </lineage>
</organism>
<reference evidence="2" key="1">
    <citation type="submission" date="2020-02" db="EMBL/GenBank/DDBJ databases">
        <authorList>
            <person name="Meier V. D."/>
        </authorList>
    </citation>
    <scope>NUCLEOTIDE SEQUENCE</scope>
    <source>
        <strain evidence="2">AVDCRST_MAG58</strain>
    </source>
</reference>
<evidence type="ECO:0000313" key="2">
    <source>
        <dbReference type="EMBL" id="CAA9462597.1"/>
    </source>
</evidence>
<dbReference type="Pfam" id="PF13546">
    <property type="entry name" value="DDE_5"/>
    <property type="match status" value="1"/>
</dbReference>
<sequence length="169" mass="19048">MRTLPQTMIRVLAPFTPLFSERVWGHVQVLVAGAILAPGNRTVSSALRAMGLDQQKNFHRYHRLLSRAKCSSMEASRVLFGLLVEAFAPQGPLVVGIDETLERRKGKKIRAKGIYRDPVRSSHSHFVKTSGLRWICVTLLAEVPWAGRVWALPFSVCHGPLRTLRQRTR</sequence>
<protein>
    <recommendedName>
        <fullName evidence="1">Transposase IS701-like DDE domain-containing protein</fullName>
    </recommendedName>
</protein>
<evidence type="ECO:0000259" key="1">
    <source>
        <dbReference type="Pfam" id="PF13546"/>
    </source>
</evidence>
<dbReference type="AlphaFoldDB" id="A0A6J4RB14"/>
<accession>A0A6J4RB14</accession>
<dbReference type="EMBL" id="CADCVF010000059">
    <property type="protein sequence ID" value="CAA9462597.1"/>
    <property type="molecule type" value="Genomic_DNA"/>
</dbReference>
<proteinExistence type="predicted"/>
<name>A0A6J4RB14_9ACTN</name>
<dbReference type="InterPro" id="IPR038721">
    <property type="entry name" value="IS701-like_DDE_dom"/>
</dbReference>